<evidence type="ECO:0000259" key="1">
    <source>
        <dbReference type="PROSITE" id="PS50837"/>
    </source>
</evidence>
<dbReference type="Gene3D" id="3.40.1350.10">
    <property type="match status" value="1"/>
</dbReference>
<gene>
    <name evidence="2" type="ORF">RAMLITH_05945</name>
</gene>
<dbReference type="GO" id="GO:0004519">
    <property type="term" value="F:endonuclease activity"/>
    <property type="evidence" value="ECO:0007669"/>
    <property type="project" value="InterPro"/>
</dbReference>
<keyword evidence="3" id="KW-1185">Reference proteome</keyword>
<dbReference type="Gene3D" id="3.40.50.300">
    <property type="entry name" value="P-loop containing nucleotide triphosphate hydrolases"/>
    <property type="match status" value="1"/>
</dbReference>
<dbReference type="InterPro" id="IPR011335">
    <property type="entry name" value="Restrct_endonuc-II-like"/>
</dbReference>
<dbReference type="SUPFAM" id="SSF52980">
    <property type="entry name" value="Restriction endonuclease-like"/>
    <property type="match status" value="1"/>
</dbReference>
<dbReference type="GO" id="GO:0009307">
    <property type="term" value="P:DNA restriction-modification system"/>
    <property type="evidence" value="ECO:0007669"/>
    <property type="project" value="InterPro"/>
</dbReference>
<accession>A0A7X6DDW4</accession>
<proteinExistence type="predicted"/>
<protein>
    <submittedName>
        <fullName evidence="2">NACHT domain-containing protein</fullName>
    </submittedName>
</protein>
<sequence>MTSIHIFHKGTNERGDLFARLMSDLFVALGYGVSRLNIHKSGREIDLSARHRLEQRKAIAECKATNTPVGGSDLNKFVGALDAESDKSALTEGYFISLSGFTETAIEQELGRKKTKLCLLTGERVVDELVQGRILVSKERATEIAGRLCGTQQQFELDLNLELLVHERGLVWAVFYTQGKQRTHVALIHADGTPLAAGLAAQIIGAYAEYTGTDSDAICLNRSQTTKCISSEERAHALTLYQQYVVNECGTIQLDGLPADSDVGSRRLMLEALFVPLHLDLPDKERTRVAAGTALTEFSRIALLAAPGGGKSTLLKRIAVAYADPTRRLQIDDLLPDRKWLPLFFRCRELRGLTRSSFADLTEALCNREPVRQAAEAFKKEIDDALTEGRVLLLVDGLDEIGDPGDRASFVCTLRTALLAYPDTAIVVTSRSGISSRCRALGSGLHHRYAFSV</sequence>
<dbReference type="RefSeq" id="WP_168106365.1">
    <property type="nucleotide sequence ID" value="NZ_VTOX01000001.1"/>
</dbReference>
<dbReference type="EMBL" id="VTOX01000001">
    <property type="protein sequence ID" value="NKE65356.1"/>
    <property type="molecule type" value="Genomic_DNA"/>
</dbReference>
<dbReference type="PROSITE" id="PS50837">
    <property type="entry name" value="NACHT"/>
    <property type="match status" value="1"/>
</dbReference>
<dbReference type="InterPro" id="IPR007560">
    <property type="entry name" value="Restrct_endonuc_IV_Mrr"/>
</dbReference>
<dbReference type="SUPFAM" id="SSF52540">
    <property type="entry name" value="P-loop containing nucleoside triphosphate hydrolases"/>
    <property type="match status" value="1"/>
</dbReference>
<feature type="domain" description="NACHT" evidence="1">
    <location>
        <begin position="299"/>
        <end position="433"/>
    </location>
</feature>
<name>A0A7X6DDW4_9BURK</name>
<evidence type="ECO:0000313" key="3">
    <source>
        <dbReference type="Proteomes" id="UP000521868"/>
    </source>
</evidence>
<evidence type="ECO:0000313" key="2">
    <source>
        <dbReference type="EMBL" id="NKE65356.1"/>
    </source>
</evidence>
<dbReference type="Proteomes" id="UP000521868">
    <property type="component" value="Unassembled WGS sequence"/>
</dbReference>
<dbReference type="InterPro" id="IPR007111">
    <property type="entry name" value="NACHT_NTPase"/>
</dbReference>
<dbReference type="AlphaFoldDB" id="A0A7X6DDW4"/>
<dbReference type="InterPro" id="IPR027417">
    <property type="entry name" value="P-loop_NTPase"/>
</dbReference>
<organism evidence="2 3">
    <name type="scientific">Ramlibacter lithotrophicus</name>
    <dbReference type="NCBI Taxonomy" id="2606681"/>
    <lineage>
        <taxon>Bacteria</taxon>
        <taxon>Pseudomonadati</taxon>
        <taxon>Pseudomonadota</taxon>
        <taxon>Betaproteobacteria</taxon>
        <taxon>Burkholderiales</taxon>
        <taxon>Comamonadaceae</taxon>
        <taxon>Ramlibacter</taxon>
    </lineage>
</organism>
<dbReference type="Pfam" id="PF05729">
    <property type="entry name" value="NACHT"/>
    <property type="match status" value="1"/>
</dbReference>
<comment type="caution">
    <text evidence="2">The sequence shown here is derived from an EMBL/GenBank/DDBJ whole genome shotgun (WGS) entry which is preliminary data.</text>
</comment>
<dbReference type="GO" id="GO:0003677">
    <property type="term" value="F:DNA binding"/>
    <property type="evidence" value="ECO:0007669"/>
    <property type="project" value="InterPro"/>
</dbReference>
<dbReference type="Pfam" id="PF04471">
    <property type="entry name" value="Mrr_cat"/>
    <property type="match status" value="1"/>
</dbReference>
<dbReference type="InterPro" id="IPR011856">
    <property type="entry name" value="tRNA_endonuc-like_dom_sf"/>
</dbReference>
<reference evidence="2 3" key="1">
    <citation type="journal article" date="2020" name="Nature">
        <title>Bacterial chemolithoautotrophy via manganese oxidation.</title>
        <authorList>
            <person name="Yu H."/>
            <person name="Leadbetter J.R."/>
        </authorList>
    </citation>
    <scope>NUCLEOTIDE SEQUENCE [LARGE SCALE GENOMIC DNA]</scope>
    <source>
        <strain evidence="2 3">RBP-1</strain>
    </source>
</reference>